<accession>A0A835U7V2</accession>
<keyword evidence="2" id="KW-0833">Ubl conjugation pathway</keyword>
<feature type="domain" description="NPH3" evidence="7">
    <location>
        <begin position="221"/>
        <end position="530"/>
    </location>
</feature>
<evidence type="ECO:0000313" key="9">
    <source>
        <dbReference type="Proteomes" id="UP000636800"/>
    </source>
</evidence>
<gene>
    <name evidence="8" type="ORF">HPP92_026573</name>
</gene>
<dbReference type="Proteomes" id="UP000636800">
    <property type="component" value="Unassembled WGS sequence"/>
</dbReference>
<evidence type="ECO:0000256" key="3">
    <source>
        <dbReference type="PROSITE-ProRule" id="PRU00982"/>
    </source>
</evidence>
<dbReference type="PROSITE" id="PS51649">
    <property type="entry name" value="NPH3"/>
    <property type="match status" value="1"/>
</dbReference>
<evidence type="ECO:0000256" key="5">
    <source>
        <dbReference type="SAM" id="Phobius"/>
    </source>
</evidence>
<sequence length="649" mass="71143">MDCTVVPCKSWFAALPSFQALFLLRILFLFLGLSSSSVFLLFGAFLKSALLAVKTLKHYLSGEGSGLLFYLISQLITLEKVHFLTEKMKFMKLGSKPDSFQTDCNNIWYVATELVSDVAVTVGDVKFCLHKFPLLSKSGLLQKMVAAADESIDEIQIPDIPGGPAAFEICAKFCYGMTVTLNAHNVVAVRCAAEYLQMHEAMEKGNLIYKIDVFLKTSVFRNWRDSIIVLQTTRAFLPLSEDLNLVGQCVDLIASKACTDASKVVWSYTYSRRKLSKTALPNRNLCQGIGGSKTCVNLIWVLFQGFGKGGLSEMCYDMESELLLEMIVGLLPSGKSAVSCNFLLRLLRAARFLHCNEAVQNDLIKKIGRRLDETMVSELMFPVLEGESTKHDVEIVLKIVRESVIIDREIGAELREMKEDLISDSRKIAVGKLVDGYLAEIAKDSNLPISKFIELANMVPGEARTVHDGLYHAIDLYLKEHPELSKSEKKKLCGVMDCRKISAEACAHVVQNERLPLRMVVQVLFFEQLRAASTAAACNACSGTIEIGSGSNGSSRSALTEEIPASRPTSADDLKSLKSVVMTGGDSHDKGIGKVKSIAMPKKILGKLLSSKGQRGSRGGDSDTTGSPELAKPVETKSTPPRNARHSVS</sequence>
<dbReference type="AlphaFoldDB" id="A0A835U7V2"/>
<dbReference type="UniPathway" id="UPA00143"/>
<dbReference type="InterPro" id="IPR027356">
    <property type="entry name" value="NPH3_dom"/>
</dbReference>
<name>A0A835U7V2_VANPL</name>
<comment type="pathway">
    <text evidence="1">Protein modification; protein ubiquitination.</text>
</comment>
<comment type="similarity">
    <text evidence="3">Belongs to the NPH3 family.</text>
</comment>
<dbReference type="InterPro" id="IPR011333">
    <property type="entry name" value="SKP1/BTB/POZ_sf"/>
</dbReference>
<evidence type="ECO:0000256" key="2">
    <source>
        <dbReference type="ARBA" id="ARBA00022786"/>
    </source>
</evidence>
<dbReference type="Gene3D" id="3.30.710.10">
    <property type="entry name" value="Potassium Channel Kv1.1, Chain A"/>
    <property type="match status" value="1"/>
</dbReference>
<dbReference type="Pfam" id="PF03000">
    <property type="entry name" value="NPH3"/>
    <property type="match status" value="1"/>
</dbReference>
<dbReference type="InterPro" id="IPR000210">
    <property type="entry name" value="BTB/POZ_dom"/>
</dbReference>
<protein>
    <submittedName>
        <fullName evidence="8">Uncharacterized protein</fullName>
    </submittedName>
</protein>
<proteinExistence type="inferred from homology"/>
<dbReference type="SMART" id="SM00225">
    <property type="entry name" value="BTB"/>
    <property type="match status" value="1"/>
</dbReference>
<dbReference type="PROSITE" id="PS50097">
    <property type="entry name" value="BTB"/>
    <property type="match status" value="1"/>
</dbReference>
<dbReference type="PANTHER" id="PTHR32370">
    <property type="entry name" value="OS12G0117600 PROTEIN"/>
    <property type="match status" value="1"/>
</dbReference>
<organism evidence="8 9">
    <name type="scientific">Vanilla planifolia</name>
    <name type="common">Vanilla</name>
    <dbReference type="NCBI Taxonomy" id="51239"/>
    <lineage>
        <taxon>Eukaryota</taxon>
        <taxon>Viridiplantae</taxon>
        <taxon>Streptophyta</taxon>
        <taxon>Embryophyta</taxon>
        <taxon>Tracheophyta</taxon>
        <taxon>Spermatophyta</taxon>
        <taxon>Magnoliopsida</taxon>
        <taxon>Liliopsida</taxon>
        <taxon>Asparagales</taxon>
        <taxon>Orchidaceae</taxon>
        <taxon>Vanilloideae</taxon>
        <taxon>Vanilleae</taxon>
        <taxon>Vanilla</taxon>
    </lineage>
</organism>
<evidence type="ECO:0000259" key="6">
    <source>
        <dbReference type="PROSITE" id="PS50097"/>
    </source>
</evidence>
<feature type="region of interest" description="Disordered" evidence="4">
    <location>
        <begin position="549"/>
        <end position="571"/>
    </location>
</feature>
<evidence type="ECO:0000256" key="1">
    <source>
        <dbReference type="ARBA" id="ARBA00004906"/>
    </source>
</evidence>
<dbReference type="EMBL" id="JADCNL010000073">
    <property type="protein sequence ID" value="KAG0451150.1"/>
    <property type="molecule type" value="Genomic_DNA"/>
</dbReference>
<dbReference type="GO" id="GO:0016567">
    <property type="term" value="P:protein ubiquitination"/>
    <property type="evidence" value="ECO:0007669"/>
    <property type="project" value="UniProtKB-UniPathway"/>
</dbReference>
<evidence type="ECO:0000256" key="4">
    <source>
        <dbReference type="SAM" id="MobiDB-lite"/>
    </source>
</evidence>
<feature type="region of interest" description="Disordered" evidence="4">
    <location>
        <begin position="606"/>
        <end position="649"/>
    </location>
</feature>
<dbReference type="InterPro" id="IPR043454">
    <property type="entry name" value="NPH3/RPT2-like"/>
</dbReference>
<feature type="domain" description="BTB" evidence="6">
    <location>
        <begin position="116"/>
        <end position="183"/>
    </location>
</feature>
<comment type="caution">
    <text evidence="8">The sequence shown here is derived from an EMBL/GenBank/DDBJ whole genome shotgun (WGS) entry which is preliminary data.</text>
</comment>
<keyword evidence="5" id="KW-1133">Transmembrane helix</keyword>
<evidence type="ECO:0000313" key="8">
    <source>
        <dbReference type="EMBL" id="KAG0451150.1"/>
    </source>
</evidence>
<dbReference type="SUPFAM" id="SSF54695">
    <property type="entry name" value="POZ domain"/>
    <property type="match status" value="1"/>
</dbReference>
<dbReference type="CDD" id="cd18312">
    <property type="entry name" value="BTB_POZ_NPY3-like"/>
    <property type="match status" value="1"/>
</dbReference>
<reference evidence="8 9" key="1">
    <citation type="journal article" date="2020" name="Nat. Food">
        <title>A phased Vanilla planifolia genome enables genetic improvement of flavour and production.</title>
        <authorList>
            <person name="Hasing T."/>
            <person name="Tang H."/>
            <person name="Brym M."/>
            <person name="Khazi F."/>
            <person name="Huang T."/>
            <person name="Chambers A.H."/>
        </authorList>
    </citation>
    <scope>NUCLEOTIDE SEQUENCE [LARGE SCALE GENOMIC DNA]</scope>
    <source>
        <tissue evidence="8">Leaf</tissue>
    </source>
</reference>
<dbReference type="Pfam" id="PF00651">
    <property type="entry name" value="BTB"/>
    <property type="match status" value="1"/>
</dbReference>
<keyword evidence="5" id="KW-0472">Membrane</keyword>
<keyword evidence="9" id="KW-1185">Reference proteome</keyword>
<dbReference type="OrthoDB" id="1695413at2759"/>
<evidence type="ECO:0000259" key="7">
    <source>
        <dbReference type="PROSITE" id="PS51649"/>
    </source>
</evidence>
<keyword evidence="5" id="KW-0812">Transmembrane</keyword>
<feature type="transmembrane region" description="Helical" evidence="5">
    <location>
        <begin position="20"/>
        <end position="46"/>
    </location>
</feature>